<gene>
    <name evidence="1" type="ORF">DAPPUDRAFT_307673</name>
</gene>
<dbReference type="Proteomes" id="UP000000305">
    <property type="component" value="Unassembled WGS sequence"/>
</dbReference>
<sequence length="75" mass="8762">MACRNDDTVRNRTLSCATSRYDFRSHQEEWVLLVISLVRYESNYTSPSIEIAWNESGFPTDLLKHIYWGSDDETA</sequence>
<evidence type="ECO:0000313" key="2">
    <source>
        <dbReference type="Proteomes" id="UP000000305"/>
    </source>
</evidence>
<dbReference type="HOGENOM" id="CLU_2673627_0_0_1"/>
<dbReference type="EMBL" id="GL732589">
    <property type="protein sequence ID" value="EFX73606.1"/>
    <property type="molecule type" value="Genomic_DNA"/>
</dbReference>
<dbReference type="KEGG" id="dpx:DAPPUDRAFT_307673"/>
<organism evidence="1 2">
    <name type="scientific">Daphnia pulex</name>
    <name type="common">Water flea</name>
    <dbReference type="NCBI Taxonomy" id="6669"/>
    <lineage>
        <taxon>Eukaryota</taxon>
        <taxon>Metazoa</taxon>
        <taxon>Ecdysozoa</taxon>
        <taxon>Arthropoda</taxon>
        <taxon>Crustacea</taxon>
        <taxon>Branchiopoda</taxon>
        <taxon>Diplostraca</taxon>
        <taxon>Cladocera</taxon>
        <taxon>Anomopoda</taxon>
        <taxon>Daphniidae</taxon>
        <taxon>Daphnia</taxon>
    </lineage>
</organism>
<dbReference type="AlphaFoldDB" id="E9H3X3"/>
<keyword evidence="2" id="KW-1185">Reference proteome</keyword>
<reference evidence="1 2" key="1">
    <citation type="journal article" date="2011" name="Science">
        <title>The ecoresponsive genome of Daphnia pulex.</title>
        <authorList>
            <person name="Colbourne J.K."/>
            <person name="Pfrender M.E."/>
            <person name="Gilbert D."/>
            <person name="Thomas W.K."/>
            <person name="Tucker A."/>
            <person name="Oakley T.H."/>
            <person name="Tokishita S."/>
            <person name="Aerts A."/>
            <person name="Arnold G.J."/>
            <person name="Basu M.K."/>
            <person name="Bauer D.J."/>
            <person name="Caceres C.E."/>
            <person name="Carmel L."/>
            <person name="Casola C."/>
            <person name="Choi J.H."/>
            <person name="Detter J.C."/>
            <person name="Dong Q."/>
            <person name="Dusheyko S."/>
            <person name="Eads B.D."/>
            <person name="Frohlich T."/>
            <person name="Geiler-Samerotte K.A."/>
            <person name="Gerlach D."/>
            <person name="Hatcher P."/>
            <person name="Jogdeo S."/>
            <person name="Krijgsveld J."/>
            <person name="Kriventseva E.V."/>
            <person name="Kultz D."/>
            <person name="Laforsch C."/>
            <person name="Lindquist E."/>
            <person name="Lopez J."/>
            <person name="Manak J.R."/>
            <person name="Muller J."/>
            <person name="Pangilinan J."/>
            <person name="Patwardhan R.P."/>
            <person name="Pitluck S."/>
            <person name="Pritham E.J."/>
            <person name="Rechtsteiner A."/>
            <person name="Rho M."/>
            <person name="Rogozin I.B."/>
            <person name="Sakarya O."/>
            <person name="Salamov A."/>
            <person name="Schaack S."/>
            <person name="Shapiro H."/>
            <person name="Shiga Y."/>
            <person name="Skalitzky C."/>
            <person name="Smith Z."/>
            <person name="Souvorov A."/>
            <person name="Sung W."/>
            <person name="Tang Z."/>
            <person name="Tsuchiya D."/>
            <person name="Tu H."/>
            <person name="Vos H."/>
            <person name="Wang M."/>
            <person name="Wolf Y.I."/>
            <person name="Yamagata H."/>
            <person name="Yamada T."/>
            <person name="Ye Y."/>
            <person name="Shaw J.R."/>
            <person name="Andrews J."/>
            <person name="Crease T.J."/>
            <person name="Tang H."/>
            <person name="Lucas S.M."/>
            <person name="Robertson H.M."/>
            <person name="Bork P."/>
            <person name="Koonin E.V."/>
            <person name="Zdobnov E.M."/>
            <person name="Grigoriev I.V."/>
            <person name="Lynch M."/>
            <person name="Boore J.L."/>
        </authorList>
    </citation>
    <scope>NUCLEOTIDE SEQUENCE [LARGE SCALE GENOMIC DNA]</scope>
</reference>
<dbReference type="InParanoid" id="E9H3X3"/>
<evidence type="ECO:0000313" key="1">
    <source>
        <dbReference type="EMBL" id="EFX73606.1"/>
    </source>
</evidence>
<accession>E9H3X3</accession>
<name>E9H3X3_DAPPU</name>
<proteinExistence type="predicted"/>
<protein>
    <submittedName>
        <fullName evidence="1">Uncharacterized protein</fullName>
    </submittedName>
</protein>